<evidence type="ECO:0000256" key="3">
    <source>
        <dbReference type="SAM" id="SignalP"/>
    </source>
</evidence>
<keyword evidence="2" id="KW-1133">Transmembrane helix</keyword>
<accession>A0A4U0XN80</accession>
<feature type="signal peptide" evidence="3">
    <location>
        <begin position="1"/>
        <end position="19"/>
    </location>
</feature>
<gene>
    <name evidence="4" type="ORF">B0A55_02250</name>
</gene>
<feature type="compositionally biased region" description="Low complexity" evidence="1">
    <location>
        <begin position="202"/>
        <end position="213"/>
    </location>
</feature>
<dbReference type="EMBL" id="NAJQ01000104">
    <property type="protein sequence ID" value="TKA78822.1"/>
    <property type="molecule type" value="Genomic_DNA"/>
</dbReference>
<reference evidence="4 5" key="1">
    <citation type="submission" date="2017-03" db="EMBL/GenBank/DDBJ databases">
        <title>Genomes of endolithic fungi from Antarctica.</title>
        <authorList>
            <person name="Coleine C."/>
            <person name="Masonjones S."/>
            <person name="Stajich J.E."/>
        </authorList>
    </citation>
    <scope>NUCLEOTIDE SEQUENCE [LARGE SCALE GENOMIC DNA]</scope>
    <source>
        <strain evidence="4 5">CCFEE 5184</strain>
    </source>
</reference>
<comment type="caution">
    <text evidence="4">The sequence shown here is derived from an EMBL/GenBank/DDBJ whole genome shotgun (WGS) entry which is preliminary data.</text>
</comment>
<evidence type="ECO:0000256" key="1">
    <source>
        <dbReference type="SAM" id="MobiDB-lite"/>
    </source>
</evidence>
<keyword evidence="3" id="KW-0732">Signal</keyword>
<keyword evidence="2" id="KW-0812">Transmembrane</keyword>
<evidence type="ECO:0000256" key="2">
    <source>
        <dbReference type="SAM" id="Phobius"/>
    </source>
</evidence>
<dbReference type="OrthoDB" id="3914042at2759"/>
<evidence type="ECO:0008006" key="6">
    <source>
        <dbReference type="Google" id="ProtNLM"/>
    </source>
</evidence>
<sequence>MRAVVLAIVGLAVGSLAIAATEDNADTEAKNIGPCDCPPHARCCMVNGIPQCLMHDADCEPYTATTESIAPPNTPVSEIQVRSAADMYLPTPTSITSSLAAAKEHRSTSWSTETLTDTTVTWFDGHTVTQGPSITRTTFDEQSQTIVTETLPVTPTGPQPTCDAEGNCVFLPSCAVSFPGFISCHGKGDSTTSTPAVSPSIAAERSTTTATTPRARETSDTKLATITSIAAAMKNRLASRATTSAGEHAKRQVKVASLVSAIESIAAASVARASLLEWMGESGPVKRQEQPIVTPTAEHAKRQVDVAPLVSAIESIAAESAGTASAIQWMRESITVKRQERTTITTVTTATVTAPALVYTTLDSVVSCGPQSQQYNATQSSYTTDAQSLPPMTGAPSAGYTASSGNHSSGIIITNPLMLGWSSTASGWSALNPHINNTSVDNGTYLNISTFVAPQPTLQTQVNTTCAPAEQGTVTSTTVIQPSATTASPTDTGFSGFTPAVTSNIGNHSSGAMAIAEIPGFGNVAGAGAAIAGLCLGVVVLL</sequence>
<keyword evidence="5" id="KW-1185">Reference proteome</keyword>
<feature type="transmembrane region" description="Helical" evidence="2">
    <location>
        <begin position="520"/>
        <end position="541"/>
    </location>
</feature>
<protein>
    <recommendedName>
        <fullName evidence="6">CBM1 domain-containing protein</fullName>
    </recommendedName>
</protein>
<feature type="chain" id="PRO_5020499105" description="CBM1 domain-containing protein" evidence="3">
    <location>
        <begin position="20"/>
        <end position="542"/>
    </location>
</feature>
<organism evidence="4 5">
    <name type="scientific">Friedmanniomyces simplex</name>
    <dbReference type="NCBI Taxonomy" id="329884"/>
    <lineage>
        <taxon>Eukaryota</taxon>
        <taxon>Fungi</taxon>
        <taxon>Dikarya</taxon>
        <taxon>Ascomycota</taxon>
        <taxon>Pezizomycotina</taxon>
        <taxon>Dothideomycetes</taxon>
        <taxon>Dothideomycetidae</taxon>
        <taxon>Mycosphaerellales</taxon>
        <taxon>Teratosphaeriaceae</taxon>
        <taxon>Friedmanniomyces</taxon>
    </lineage>
</organism>
<keyword evidence="2" id="KW-0472">Membrane</keyword>
<evidence type="ECO:0000313" key="5">
    <source>
        <dbReference type="Proteomes" id="UP000309340"/>
    </source>
</evidence>
<evidence type="ECO:0000313" key="4">
    <source>
        <dbReference type="EMBL" id="TKA78822.1"/>
    </source>
</evidence>
<proteinExistence type="predicted"/>
<name>A0A4U0XN80_9PEZI</name>
<dbReference type="AlphaFoldDB" id="A0A4U0XN80"/>
<dbReference type="Proteomes" id="UP000309340">
    <property type="component" value="Unassembled WGS sequence"/>
</dbReference>
<feature type="region of interest" description="Disordered" evidence="1">
    <location>
        <begin position="188"/>
        <end position="219"/>
    </location>
</feature>